<sequence>MPDRFSQTLARFFLLTLLSALPGFAAAMEPLIGCRIPTNDAVSGLVAGSDNTVIALRPDGRPVIAYFDPPPANLLKLLLCDDRECTSGTTRLIEANAVASSVDLSLVLKPGGEPVLSYYNKLSAPQGARVYVCSDADCSSGASLPLTSGVGFGITTNVSLSPGARPFVTLCDRRNVVDDLVACRCGDSSCTNAQCRVVHDAAPAGLYSDTLWRADDTALIAHVGYSGANVYQCSNADCSSGVNHLVVPPTSGGTGYSAIAARQDGRPLMVFGAFYGSDPLQPAVAMLADCADSNCTTATPRVLDATQRYLRIVRMAMRPNGRAFIVYGEAQGQNSLYFHQCLDRNCSSGRNGIVTAGAEYGHDLAMRDDGVAVVVYRPRNSGKIKLAFCSLPTDLIFFDDFDPR</sequence>
<dbReference type="AlphaFoldDB" id="A0A4V3DLD0"/>
<keyword evidence="1" id="KW-0732">Signal</keyword>
<organism evidence="2 3">
    <name type="scientific">Tahibacter aquaticus</name>
    <dbReference type="NCBI Taxonomy" id="520092"/>
    <lineage>
        <taxon>Bacteria</taxon>
        <taxon>Pseudomonadati</taxon>
        <taxon>Pseudomonadota</taxon>
        <taxon>Gammaproteobacteria</taxon>
        <taxon>Lysobacterales</taxon>
        <taxon>Rhodanobacteraceae</taxon>
        <taxon>Tahibacter</taxon>
    </lineage>
</organism>
<evidence type="ECO:0000313" key="3">
    <source>
        <dbReference type="Proteomes" id="UP000295293"/>
    </source>
</evidence>
<dbReference type="Proteomes" id="UP000295293">
    <property type="component" value="Unassembled WGS sequence"/>
</dbReference>
<proteinExistence type="predicted"/>
<feature type="chain" id="PRO_5020292923" evidence="1">
    <location>
        <begin position="26"/>
        <end position="404"/>
    </location>
</feature>
<dbReference type="OrthoDB" id="3503648at2"/>
<comment type="caution">
    <text evidence="2">The sequence shown here is derived from an EMBL/GenBank/DDBJ whole genome shotgun (WGS) entry which is preliminary data.</text>
</comment>
<name>A0A4V3DLD0_9GAMM</name>
<keyword evidence="3" id="KW-1185">Reference proteome</keyword>
<reference evidence="2 3" key="1">
    <citation type="submission" date="2019-03" db="EMBL/GenBank/DDBJ databases">
        <title>Genomic Encyclopedia of Type Strains, Phase IV (KMG-IV): sequencing the most valuable type-strain genomes for metagenomic binning, comparative biology and taxonomic classification.</title>
        <authorList>
            <person name="Goeker M."/>
        </authorList>
    </citation>
    <scope>NUCLEOTIDE SEQUENCE [LARGE SCALE GENOMIC DNA]</scope>
    <source>
        <strain evidence="2 3">DSM 21667</strain>
    </source>
</reference>
<dbReference type="EMBL" id="SNZH01000018">
    <property type="protein sequence ID" value="TDR38969.1"/>
    <property type="molecule type" value="Genomic_DNA"/>
</dbReference>
<dbReference type="RefSeq" id="WP_133821181.1">
    <property type="nucleotide sequence ID" value="NZ_SNZH01000018.1"/>
</dbReference>
<accession>A0A4V3DLD0</accession>
<gene>
    <name evidence="2" type="ORF">DFR29_118112</name>
</gene>
<evidence type="ECO:0000313" key="2">
    <source>
        <dbReference type="EMBL" id="TDR38969.1"/>
    </source>
</evidence>
<evidence type="ECO:0000256" key="1">
    <source>
        <dbReference type="SAM" id="SignalP"/>
    </source>
</evidence>
<protein>
    <submittedName>
        <fullName evidence="2">Uncharacterized protein</fullName>
    </submittedName>
</protein>
<feature type="signal peptide" evidence="1">
    <location>
        <begin position="1"/>
        <end position="25"/>
    </location>
</feature>